<proteinExistence type="predicted"/>
<keyword evidence="2" id="KW-1185">Reference proteome</keyword>
<dbReference type="Proteomes" id="UP000823775">
    <property type="component" value="Unassembled WGS sequence"/>
</dbReference>
<comment type="caution">
    <text evidence="1">The sequence shown here is derived from an EMBL/GenBank/DDBJ whole genome shotgun (WGS) entry which is preliminary data.</text>
</comment>
<dbReference type="EMBL" id="JACEIK010000440">
    <property type="protein sequence ID" value="MCD7457104.1"/>
    <property type="molecule type" value="Genomic_DNA"/>
</dbReference>
<accession>A0ABS8SEX4</accession>
<protein>
    <submittedName>
        <fullName evidence="1">Uncharacterized protein</fullName>
    </submittedName>
</protein>
<name>A0ABS8SEX4_DATST</name>
<evidence type="ECO:0000313" key="1">
    <source>
        <dbReference type="EMBL" id="MCD7457104.1"/>
    </source>
</evidence>
<gene>
    <name evidence="1" type="ORF">HAX54_034177</name>
</gene>
<sequence>MRWTCEMQIPIYGRRSIAGAGTVEKLCAADVALQNAGMGNELQAHCLSPAFHLDATDLHMRNADATQMLRQIPV</sequence>
<reference evidence="1 2" key="1">
    <citation type="journal article" date="2021" name="BMC Genomics">
        <title>Datura genome reveals duplications of psychoactive alkaloid biosynthetic genes and high mutation rate following tissue culture.</title>
        <authorList>
            <person name="Rajewski A."/>
            <person name="Carter-House D."/>
            <person name="Stajich J."/>
            <person name="Litt A."/>
        </authorList>
    </citation>
    <scope>NUCLEOTIDE SEQUENCE [LARGE SCALE GENOMIC DNA]</scope>
    <source>
        <strain evidence="1">AR-01</strain>
    </source>
</reference>
<organism evidence="1 2">
    <name type="scientific">Datura stramonium</name>
    <name type="common">Jimsonweed</name>
    <name type="synonym">Common thornapple</name>
    <dbReference type="NCBI Taxonomy" id="4076"/>
    <lineage>
        <taxon>Eukaryota</taxon>
        <taxon>Viridiplantae</taxon>
        <taxon>Streptophyta</taxon>
        <taxon>Embryophyta</taxon>
        <taxon>Tracheophyta</taxon>
        <taxon>Spermatophyta</taxon>
        <taxon>Magnoliopsida</taxon>
        <taxon>eudicotyledons</taxon>
        <taxon>Gunneridae</taxon>
        <taxon>Pentapetalae</taxon>
        <taxon>asterids</taxon>
        <taxon>lamiids</taxon>
        <taxon>Solanales</taxon>
        <taxon>Solanaceae</taxon>
        <taxon>Solanoideae</taxon>
        <taxon>Datureae</taxon>
        <taxon>Datura</taxon>
    </lineage>
</organism>
<evidence type="ECO:0000313" key="2">
    <source>
        <dbReference type="Proteomes" id="UP000823775"/>
    </source>
</evidence>